<evidence type="ECO:0000313" key="1">
    <source>
        <dbReference type="EMBL" id="QCC45717.1"/>
    </source>
</evidence>
<reference evidence="2 4" key="2">
    <citation type="submission" date="2019-07" db="EMBL/GenBank/DDBJ databases">
        <title>Genomic Encyclopedia of Archaeal and Bacterial Type Strains, Phase II (KMG-II): from individual species to whole genera.</title>
        <authorList>
            <person name="Goeker M."/>
        </authorList>
    </citation>
    <scope>NUCLEOTIDE SEQUENCE [LARGE SCALE GENOMIC DNA]</scope>
    <source>
        <strain evidence="2 4">DSM 3754</strain>
    </source>
</reference>
<dbReference type="Pfam" id="PF01949">
    <property type="entry name" value="Endo_dU"/>
    <property type="match status" value="1"/>
</dbReference>
<dbReference type="EMBL" id="VRYN01000001">
    <property type="protein sequence ID" value="TYO81976.1"/>
    <property type="molecule type" value="Genomic_DNA"/>
</dbReference>
<dbReference type="Proteomes" id="UP000323075">
    <property type="component" value="Unassembled WGS sequence"/>
</dbReference>
<organism evidence="1 3">
    <name type="scientific">Halobacterium salinarum (strain ATCC 33171 / DSM 3754 / JCM 8978 / NBRC 102687 / NCIMB 764 / 91-R6)</name>
    <dbReference type="NCBI Taxonomy" id="2597657"/>
    <lineage>
        <taxon>Archaea</taxon>
        <taxon>Methanobacteriati</taxon>
        <taxon>Methanobacteriota</taxon>
        <taxon>Stenosarchaea group</taxon>
        <taxon>Halobacteria</taxon>
        <taxon>Halobacteriales</taxon>
        <taxon>Halobacteriaceae</taxon>
        <taxon>Halobacterium</taxon>
    </lineage>
</organism>
<accession>A0A4D6GZ60</accession>
<proteinExistence type="predicted"/>
<sequence length="182" mass="19472">MKRGTRALGVAVSNRGDGGHATVGGAVVRASRVVDGVSFSACTVGGLDSTAAVSRCYERLNREDVQYVLLAGIAPAWFNVIDVRAVHERVDRPVLAVSFEESPGLGEPINREFTGRERDARLAVYESLPERTPVTVNDHRVFVRSVGCDRAAAVVRAFTPAGGRPEPLRVARLAARAGDDYA</sequence>
<dbReference type="InterPro" id="IPR002802">
    <property type="entry name" value="Endo_dU"/>
</dbReference>
<evidence type="ECO:0000313" key="2">
    <source>
        <dbReference type="EMBL" id="TYO81976.1"/>
    </source>
</evidence>
<name>A0A4D6GZ60_HALS9</name>
<dbReference type="PANTHER" id="PTHR39518">
    <property type="entry name" value="UPF0215 PROTEIN MJ1150"/>
    <property type="match status" value="1"/>
</dbReference>
<reference evidence="1" key="3">
    <citation type="journal article" name="MicrobiologyOpen">
        <title>Whole-genome comparison between the type strain of Halobacterium salinarum (DSM 3754(T)) and the laboratory strains R1 and NRC-1.</title>
        <authorList>
            <person name="Pfeiffer F."/>
            <person name="Losensky G."/>
            <person name="Marchfelder A."/>
            <person name="Habermann B."/>
            <person name="Dyall-Smith M."/>
        </authorList>
    </citation>
    <scope>NUCLEOTIDE SEQUENCE</scope>
    <source>
        <strain evidence="1">91-R6</strain>
    </source>
</reference>
<reference evidence="1 3" key="1">
    <citation type="journal article" date="2019" name="Microbiol. Resour. Announc.">
        <title>The Genome Sequence of the Halobacterium salinarum Type Strain Is Closely Related to That of Laboratory Strains NRC-1 and R1.</title>
        <authorList>
            <person name="Pfeiffer F."/>
            <person name="Marchfelder A."/>
            <person name="Habermann B."/>
            <person name="Dyall-Smith M.L."/>
        </authorList>
    </citation>
    <scope>NUCLEOTIDE SEQUENCE [LARGE SCALE GENOMIC DNA]</scope>
    <source>
        <strain evidence="1">91-R6</strain>
        <strain evidence="3">ATCC 33171 / DSM 3754 / JCM 8978 / NBRC 102687 / NCIMB 764 / 91-R6</strain>
    </source>
</reference>
<evidence type="ECO:0000313" key="4">
    <source>
        <dbReference type="Proteomes" id="UP000323075"/>
    </source>
</evidence>
<dbReference type="EMBL" id="CP038631">
    <property type="protein sequence ID" value="QCC45717.1"/>
    <property type="molecule type" value="Genomic_DNA"/>
</dbReference>
<evidence type="ECO:0000313" key="3">
    <source>
        <dbReference type="Proteomes" id="UP000296216"/>
    </source>
</evidence>
<dbReference type="AlphaFoldDB" id="A0A4D6GZ60"/>
<dbReference type="RefSeq" id="WP_010903531.1">
    <property type="nucleotide sequence ID" value="NZ_VRYN01000001.1"/>
</dbReference>
<dbReference type="GeneID" id="68694657"/>
<gene>
    <name evidence="2" type="ORF">APQ99_00491</name>
    <name evidence="1" type="ORF">HBSAL_10370</name>
</gene>
<dbReference type="Gene3D" id="3.30.2170.10">
    <property type="entry name" value="archaeoglobus fulgidus dsm 4304 superfamily"/>
    <property type="match status" value="1"/>
</dbReference>
<dbReference type="PANTHER" id="PTHR39518:SF2">
    <property type="entry name" value="UPF0215 PROTEIN MJ1150"/>
    <property type="match status" value="1"/>
</dbReference>
<protein>
    <submittedName>
        <fullName evidence="1">UPF0215 family protein</fullName>
    </submittedName>
</protein>
<dbReference type="Proteomes" id="UP000296216">
    <property type="component" value="Chromosome"/>
</dbReference>